<evidence type="ECO:0000259" key="3">
    <source>
        <dbReference type="Pfam" id="PF01476"/>
    </source>
</evidence>
<name>A0A5C6AIH0_9BACT</name>
<feature type="compositionally biased region" description="Basic and acidic residues" evidence="1">
    <location>
        <begin position="405"/>
        <end position="415"/>
    </location>
</feature>
<feature type="compositionally biased region" description="Low complexity" evidence="1">
    <location>
        <begin position="108"/>
        <end position="126"/>
    </location>
</feature>
<protein>
    <submittedName>
        <fullName evidence="4">LysM domain/BON superfamily protein</fullName>
    </submittedName>
</protein>
<dbReference type="CDD" id="cd00118">
    <property type="entry name" value="LysM"/>
    <property type="match status" value="1"/>
</dbReference>
<dbReference type="InterPro" id="IPR018392">
    <property type="entry name" value="LysM"/>
</dbReference>
<feature type="region of interest" description="Disordered" evidence="1">
    <location>
        <begin position="392"/>
        <end position="417"/>
    </location>
</feature>
<dbReference type="AlphaFoldDB" id="A0A5C6AIH0"/>
<keyword evidence="2" id="KW-1133">Transmembrane helix</keyword>
<dbReference type="InterPro" id="IPR036779">
    <property type="entry name" value="LysM_dom_sf"/>
</dbReference>
<evidence type="ECO:0000313" key="5">
    <source>
        <dbReference type="Proteomes" id="UP000317421"/>
    </source>
</evidence>
<evidence type="ECO:0000256" key="1">
    <source>
        <dbReference type="SAM" id="MobiDB-lite"/>
    </source>
</evidence>
<feature type="region of interest" description="Disordered" evidence="1">
    <location>
        <begin position="245"/>
        <end position="279"/>
    </location>
</feature>
<dbReference type="Proteomes" id="UP000317421">
    <property type="component" value="Unassembled WGS sequence"/>
</dbReference>
<dbReference type="Gene3D" id="3.10.350.10">
    <property type="entry name" value="LysM domain"/>
    <property type="match status" value="1"/>
</dbReference>
<dbReference type="Pfam" id="PF01476">
    <property type="entry name" value="LysM"/>
    <property type="match status" value="1"/>
</dbReference>
<sequence>MSLRARTETSGLRYTVNELSKLISSVILLGAGFLAASLVGPPEVIERLSHYLRPTGPSDAAGLRPLASNSAPIGAESWPALPSASGPSVPPTNQVASVAAMVPPGSWPAETPAAPATPHSATSNSPWGGADAASFATPPSSDDWFTGASLNPPGVTQAATPAAEPSHDSFTAMRPLTPVPRSGVTEPAESPAAVAPAVAAPAETAPAAMAPAEWPELRAPLPPSAEAPFADFGAPPAFGQEVTAAKPALNSKPALNESPYGERPRYDATSSHFDSGANPLRYDASQRQSFEPIERQPVANSYVQHIVTDGDTLPALAERYLGDASRAAELFELNNDRLEHPDVLPIGMVLRAPEGGLARKPTPVAGVSYPRLERPGDFATVSASEAYLPPLAAAPRRPLTPVGATDDRPLSREQELGPVDAVYQQEIAWDANRW</sequence>
<keyword evidence="5" id="KW-1185">Reference proteome</keyword>
<accession>A0A5C6AIH0</accession>
<organism evidence="4 5">
    <name type="scientific">Botrimarina colliarenosi</name>
    <dbReference type="NCBI Taxonomy" id="2528001"/>
    <lineage>
        <taxon>Bacteria</taxon>
        <taxon>Pseudomonadati</taxon>
        <taxon>Planctomycetota</taxon>
        <taxon>Planctomycetia</taxon>
        <taxon>Pirellulales</taxon>
        <taxon>Lacipirellulaceae</taxon>
        <taxon>Botrimarina</taxon>
    </lineage>
</organism>
<gene>
    <name evidence="4" type="ORF">Pla108_01200</name>
</gene>
<feature type="domain" description="LysM" evidence="3">
    <location>
        <begin position="305"/>
        <end position="353"/>
    </location>
</feature>
<dbReference type="EMBL" id="SJPR01000001">
    <property type="protein sequence ID" value="TWT99186.1"/>
    <property type="molecule type" value="Genomic_DNA"/>
</dbReference>
<keyword evidence="2" id="KW-0472">Membrane</keyword>
<feature type="region of interest" description="Disordered" evidence="1">
    <location>
        <begin position="102"/>
        <end position="170"/>
    </location>
</feature>
<feature type="transmembrane region" description="Helical" evidence="2">
    <location>
        <begin position="21"/>
        <end position="40"/>
    </location>
</feature>
<proteinExistence type="predicted"/>
<comment type="caution">
    <text evidence="4">The sequence shown here is derived from an EMBL/GenBank/DDBJ whole genome shotgun (WGS) entry which is preliminary data.</text>
</comment>
<evidence type="ECO:0000256" key="2">
    <source>
        <dbReference type="SAM" id="Phobius"/>
    </source>
</evidence>
<keyword evidence="2" id="KW-0812">Transmembrane</keyword>
<evidence type="ECO:0000313" key="4">
    <source>
        <dbReference type="EMBL" id="TWT99186.1"/>
    </source>
</evidence>
<reference evidence="4 5" key="1">
    <citation type="submission" date="2019-02" db="EMBL/GenBank/DDBJ databases">
        <title>Deep-cultivation of Planctomycetes and their phenomic and genomic characterization uncovers novel biology.</title>
        <authorList>
            <person name="Wiegand S."/>
            <person name="Jogler M."/>
            <person name="Boedeker C."/>
            <person name="Pinto D."/>
            <person name="Vollmers J."/>
            <person name="Rivas-Marin E."/>
            <person name="Kohn T."/>
            <person name="Peeters S.H."/>
            <person name="Heuer A."/>
            <person name="Rast P."/>
            <person name="Oberbeckmann S."/>
            <person name="Bunk B."/>
            <person name="Jeske O."/>
            <person name="Meyerdierks A."/>
            <person name="Storesund J.E."/>
            <person name="Kallscheuer N."/>
            <person name="Luecker S."/>
            <person name="Lage O.M."/>
            <person name="Pohl T."/>
            <person name="Merkel B.J."/>
            <person name="Hornburger P."/>
            <person name="Mueller R.-W."/>
            <person name="Bruemmer F."/>
            <person name="Labrenz M."/>
            <person name="Spormann A.M."/>
            <person name="Op Den Camp H."/>
            <person name="Overmann J."/>
            <person name="Amann R."/>
            <person name="Jetten M.S.M."/>
            <person name="Mascher T."/>
            <person name="Medema M.H."/>
            <person name="Devos D.P."/>
            <person name="Kaster A.-K."/>
            <person name="Ovreas L."/>
            <person name="Rohde M."/>
            <person name="Galperin M.Y."/>
            <person name="Jogler C."/>
        </authorList>
    </citation>
    <scope>NUCLEOTIDE SEQUENCE [LARGE SCALE GENOMIC DNA]</scope>
    <source>
        <strain evidence="4 5">Pla108</strain>
    </source>
</reference>